<feature type="transmembrane region" description="Helical" evidence="10">
    <location>
        <begin position="191"/>
        <end position="212"/>
    </location>
</feature>
<evidence type="ECO:0000256" key="5">
    <source>
        <dbReference type="ARBA" id="ARBA00022597"/>
    </source>
</evidence>
<dbReference type="PANTHER" id="PTHR10791:SF22">
    <property type="entry name" value="BIDIRECTIONAL SUGAR TRANSPORTER SWEET11"/>
    <property type="match status" value="1"/>
</dbReference>
<name>A0A7C8ZLA6_OPUST</name>
<dbReference type="EMBL" id="GISG01140660">
    <property type="protein sequence ID" value="MBA4644990.1"/>
    <property type="molecule type" value="Transcribed_RNA"/>
</dbReference>
<comment type="subcellular location">
    <subcellularLocation>
        <location evidence="1 10">Cell membrane</location>
        <topology evidence="1 10">Multi-pass membrane protein</topology>
    </subcellularLocation>
</comment>
<dbReference type="PANTHER" id="PTHR10791">
    <property type="entry name" value="RAG1-ACTIVATING PROTEIN 1"/>
    <property type="match status" value="1"/>
</dbReference>
<dbReference type="InterPro" id="IPR004316">
    <property type="entry name" value="SWEET_rpt"/>
</dbReference>
<comment type="similarity">
    <text evidence="2 10">Belongs to the SWEET sugar transporter family.</text>
</comment>
<accession>A0A7C8ZLA6</accession>
<dbReference type="GO" id="GO:0051119">
    <property type="term" value="F:sugar transmembrane transporter activity"/>
    <property type="evidence" value="ECO:0007669"/>
    <property type="project" value="InterPro"/>
</dbReference>
<keyword evidence="6 10" id="KW-0812">Transmembrane</keyword>
<organism evidence="11">
    <name type="scientific">Opuntia streptacantha</name>
    <name type="common">Prickly pear cactus</name>
    <name type="synonym">Opuntia cardona</name>
    <dbReference type="NCBI Taxonomy" id="393608"/>
    <lineage>
        <taxon>Eukaryota</taxon>
        <taxon>Viridiplantae</taxon>
        <taxon>Streptophyta</taxon>
        <taxon>Embryophyta</taxon>
        <taxon>Tracheophyta</taxon>
        <taxon>Spermatophyta</taxon>
        <taxon>Magnoliopsida</taxon>
        <taxon>eudicotyledons</taxon>
        <taxon>Gunneridae</taxon>
        <taxon>Pentapetalae</taxon>
        <taxon>Caryophyllales</taxon>
        <taxon>Cactineae</taxon>
        <taxon>Cactaceae</taxon>
        <taxon>Opuntioideae</taxon>
        <taxon>Opuntia</taxon>
    </lineage>
</organism>
<evidence type="ECO:0000256" key="3">
    <source>
        <dbReference type="ARBA" id="ARBA00022448"/>
    </source>
</evidence>
<feature type="transmembrane region" description="Helical" evidence="10">
    <location>
        <begin position="6"/>
        <end position="26"/>
    </location>
</feature>
<keyword evidence="4" id="KW-1003">Cell membrane</keyword>
<keyword evidence="7" id="KW-0677">Repeat</keyword>
<evidence type="ECO:0000256" key="10">
    <source>
        <dbReference type="RuleBase" id="RU910715"/>
    </source>
</evidence>
<feature type="transmembrane region" description="Helical" evidence="10">
    <location>
        <begin position="46"/>
        <end position="63"/>
    </location>
</feature>
<feature type="transmembrane region" description="Helical" evidence="10">
    <location>
        <begin position="130"/>
        <end position="151"/>
    </location>
</feature>
<dbReference type="AlphaFoldDB" id="A0A7C8ZLA6"/>
<keyword evidence="8 10" id="KW-1133">Transmembrane helix</keyword>
<dbReference type="GO" id="GO:0005886">
    <property type="term" value="C:plasma membrane"/>
    <property type="evidence" value="ECO:0007669"/>
    <property type="project" value="UniProtKB-SubCell"/>
</dbReference>
<keyword evidence="5 10" id="KW-0762">Sugar transport</keyword>
<comment type="function">
    <text evidence="10">Mediates both low-affinity uptake and efflux of sugar across the membrane.</text>
</comment>
<proteinExistence type="inferred from homology"/>
<dbReference type="FunFam" id="1.20.1280.290:FF:000003">
    <property type="entry name" value="Bidirectional sugar transporter SWEET"/>
    <property type="match status" value="1"/>
</dbReference>
<dbReference type="Gene3D" id="1.20.1280.290">
    <property type="match status" value="2"/>
</dbReference>
<keyword evidence="3 10" id="KW-0813">Transport</keyword>
<feature type="transmembrane region" description="Helical" evidence="10">
    <location>
        <begin position="69"/>
        <end position="92"/>
    </location>
</feature>
<evidence type="ECO:0000256" key="4">
    <source>
        <dbReference type="ARBA" id="ARBA00022475"/>
    </source>
</evidence>
<reference evidence="11" key="1">
    <citation type="journal article" date="2013" name="J. Plant Res.">
        <title>Effect of fungi and light on seed germination of three Opuntia species from semiarid lands of central Mexico.</title>
        <authorList>
            <person name="Delgado-Sanchez P."/>
            <person name="Jimenez-Bremont J.F."/>
            <person name="Guerrero-Gonzalez Mde L."/>
            <person name="Flores J."/>
        </authorList>
    </citation>
    <scope>NUCLEOTIDE SEQUENCE</scope>
    <source>
        <tissue evidence="11">Cladode</tissue>
    </source>
</reference>
<reference evidence="11" key="2">
    <citation type="submission" date="2020-07" db="EMBL/GenBank/DDBJ databases">
        <authorList>
            <person name="Vera ALvarez R."/>
            <person name="Arias-Moreno D.M."/>
            <person name="Jimenez-Jacinto V."/>
            <person name="Jimenez-Bremont J.F."/>
            <person name="Swaminathan K."/>
            <person name="Moose S.P."/>
            <person name="Guerrero-Gonzalez M.L."/>
            <person name="Marino-Ramirez L."/>
            <person name="Landsman D."/>
            <person name="Rodriguez-Kessler M."/>
            <person name="Delgado-Sanchez P."/>
        </authorList>
    </citation>
    <scope>NUCLEOTIDE SEQUENCE</scope>
    <source>
        <tissue evidence="11">Cladode</tissue>
    </source>
</reference>
<feature type="transmembrane region" description="Helical" evidence="10">
    <location>
        <begin position="104"/>
        <end position="124"/>
    </location>
</feature>
<evidence type="ECO:0000313" key="11">
    <source>
        <dbReference type="EMBL" id="MBA4644990.1"/>
    </source>
</evidence>
<evidence type="ECO:0000256" key="7">
    <source>
        <dbReference type="ARBA" id="ARBA00022737"/>
    </source>
</evidence>
<evidence type="ECO:0000256" key="9">
    <source>
        <dbReference type="ARBA" id="ARBA00023136"/>
    </source>
</evidence>
<evidence type="ECO:0000256" key="1">
    <source>
        <dbReference type="ARBA" id="ARBA00004651"/>
    </source>
</evidence>
<keyword evidence="9 10" id="KW-0472">Membrane</keyword>
<dbReference type="Pfam" id="PF03083">
    <property type="entry name" value="MtN3_slv"/>
    <property type="match status" value="2"/>
</dbReference>
<evidence type="ECO:0000256" key="6">
    <source>
        <dbReference type="ARBA" id="ARBA00022692"/>
    </source>
</evidence>
<evidence type="ECO:0000256" key="2">
    <source>
        <dbReference type="ARBA" id="ARBA00007809"/>
    </source>
</evidence>
<sequence>MIAIHHPWVFTFGLLGNVISFMVFLAPMPTFIRIFRKKSTEGFQSVPYVVAIFSCLLWIYYALLKGNTILLITINTAGVVIETIYIVIYITYAPKQAKISTLKLFLLLNFAGFCSIVLLCHYLVKGDARIQVLGWICVAISISVFAAPLSIMRLVIRTKSVEYMPFNLSLCLTLTAVIWFMYGMLQKDLYITLPNVVGFVFGVAQMTLYGIYRRYDKGAKKQKIPEQVQVSSPAKQSNVEIHPINSLSTNQPDNIIHTPHPPAEEIEVVVVNTKEQSGNFVNEDSLHGLPKGPTCNVEAQKIVGGPGPSSVQFVECAV</sequence>
<protein>
    <recommendedName>
        <fullName evidence="10">Bidirectional sugar transporter SWEET</fullName>
    </recommendedName>
</protein>
<dbReference type="FunFam" id="1.20.1280.290:FF:000001">
    <property type="entry name" value="Bidirectional sugar transporter SWEET"/>
    <property type="match status" value="1"/>
</dbReference>
<evidence type="ECO:0000256" key="8">
    <source>
        <dbReference type="ARBA" id="ARBA00022989"/>
    </source>
</evidence>
<feature type="transmembrane region" description="Helical" evidence="10">
    <location>
        <begin position="163"/>
        <end position="185"/>
    </location>
</feature>
<dbReference type="InterPro" id="IPR047664">
    <property type="entry name" value="SWEET"/>
</dbReference>